<dbReference type="SUPFAM" id="SSF54001">
    <property type="entry name" value="Cysteine proteinases"/>
    <property type="match status" value="1"/>
</dbReference>
<evidence type="ECO:0000256" key="1">
    <source>
        <dbReference type="ARBA" id="ARBA00007074"/>
    </source>
</evidence>
<keyword evidence="5 9" id="KW-0378">Hydrolase</keyword>
<dbReference type="RefSeq" id="WP_027698776.1">
    <property type="nucleotide sequence ID" value="NZ_DF820487.1"/>
</dbReference>
<feature type="compositionally biased region" description="Polar residues" evidence="7">
    <location>
        <begin position="39"/>
        <end position="73"/>
    </location>
</feature>
<dbReference type="InterPro" id="IPR000064">
    <property type="entry name" value="NLP_P60_dom"/>
</dbReference>
<keyword evidence="10" id="KW-1185">Reference proteome</keyword>
<accession>A0A069CS87</accession>
<dbReference type="Proteomes" id="UP000030643">
    <property type="component" value="Unassembled WGS sequence"/>
</dbReference>
<evidence type="ECO:0000256" key="4">
    <source>
        <dbReference type="ARBA" id="ARBA00022737"/>
    </source>
</evidence>
<evidence type="ECO:0000313" key="9">
    <source>
        <dbReference type="EMBL" id="GAK30685.1"/>
    </source>
</evidence>
<dbReference type="Gene3D" id="3.10.350.10">
    <property type="entry name" value="LysM domain"/>
    <property type="match status" value="1"/>
</dbReference>
<keyword evidence="2" id="KW-0645">Protease</keyword>
<keyword evidence="3" id="KW-0732">Signal</keyword>
<evidence type="ECO:0000313" key="10">
    <source>
        <dbReference type="Proteomes" id="UP000030643"/>
    </source>
</evidence>
<evidence type="ECO:0000256" key="3">
    <source>
        <dbReference type="ARBA" id="ARBA00022729"/>
    </source>
</evidence>
<keyword evidence="6" id="KW-0788">Thiol protease</keyword>
<evidence type="ECO:0000256" key="5">
    <source>
        <dbReference type="ARBA" id="ARBA00022801"/>
    </source>
</evidence>
<evidence type="ECO:0000256" key="6">
    <source>
        <dbReference type="ARBA" id="ARBA00022807"/>
    </source>
</evidence>
<evidence type="ECO:0000259" key="8">
    <source>
        <dbReference type="PROSITE" id="PS51782"/>
    </source>
</evidence>
<dbReference type="STRING" id="1329250.WOSG25_041250"/>
<reference evidence="10" key="1">
    <citation type="journal article" date="2014" name="Genome Announc.">
        <title>Draft genome sequence of Weissella oryzae SG25T, isolated from fermented rice grains.</title>
        <authorList>
            <person name="Tanizawa Y."/>
            <person name="Fujisawa T."/>
            <person name="Mochizuki T."/>
            <person name="Kaminuma E."/>
            <person name="Suzuki Y."/>
            <person name="Nakamura Y."/>
            <person name="Tohno M."/>
        </authorList>
    </citation>
    <scope>NUCLEOTIDE SEQUENCE [LARGE SCALE GENOMIC DNA]</scope>
    <source>
        <strain evidence="10">DSM 25784 / JCM 18191 / LMG 30913 / SG25</strain>
    </source>
</reference>
<feature type="compositionally biased region" description="Low complexity" evidence="7">
    <location>
        <begin position="108"/>
        <end position="124"/>
    </location>
</feature>
<dbReference type="Pfam" id="PF01476">
    <property type="entry name" value="LysM"/>
    <property type="match status" value="1"/>
</dbReference>
<dbReference type="InterPro" id="IPR018392">
    <property type="entry name" value="LysM"/>
</dbReference>
<dbReference type="GO" id="GO:0008234">
    <property type="term" value="F:cysteine-type peptidase activity"/>
    <property type="evidence" value="ECO:0007669"/>
    <property type="project" value="UniProtKB-KW"/>
</dbReference>
<feature type="region of interest" description="Disordered" evidence="7">
    <location>
        <begin position="36"/>
        <end position="90"/>
    </location>
</feature>
<dbReference type="InterPro" id="IPR038765">
    <property type="entry name" value="Papain-like_cys_pep_sf"/>
</dbReference>
<dbReference type="eggNOG" id="COG0791">
    <property type="taxonomic scope" value="Bacteria"/>
</dbReference>
<protein>
    <submittedName>
        <fullName evidence="9">Putative cell wall-associated hydrolase</fullName>
    </submittedName>
</protein>
<dbReference type="SMART" id="SM00257">
    <property type="entry name" value="LysM"/>
    <property type="match status" value="1"/>
</dbReference>
<evidence type="ECO:0000256" key="2">
    <source>
        <dbReference type="ARBA" id="ARBA00022670"/>
    </source>
</evidence>
<name>A0A069CS87_WEIOS</name>
<dbReference type="Gene3D" id="3.90.1720.10">
    <property type="entry name" value="endopeptidase domain like (from Nostoc punctiforme)"/>
    <property type="match status" value="1"/>
</dbReference>
<dbReference type="EMBL" id="DF820487">
    <property type="protein sequence ID" value="GAK30685.1"/>
    <property type="molecule type" value="Genomic_DNA"/>
</dbReference>
<feature type="domain" description="LysM" evidence="8">
    <location>
        <begin position="147"/>
        <end position="190"/>
    </location>
</feature>
<dbReference type="PROSITE" id="PS51782">
    <property type="entry name" value="LYSM"/>
    <property type="match status" value="1"/>
</dbReference>
<dbReference type="CDD" id="cd00118">
    <property type="entry name" value="LysM"/>
    <property type="match status" value="1"/>
</dbReference>
<feature type="region of interest" description="Disordered" evidence="7">
    <location>
        <begin position="108"/>
        <end position="147"/>
    </location>
</feature>
<dbReference type="SUPFAM" id="SSF54106">
    <property type="entry name" value="LysM domain"/>
    <property type="match status" value="1"/>
</dbReference>
<dbReference type="Pfam" id="PF00877">
    <property type="entry name" value="NLPC_P60"/>
    <property type="match status" value="1"/>
</dbReference>
<sequence length="323" mass="32636">MSKVSKKTVFAGVAGTIGVVASTQIPGVQAAVEKLTEGQVKTPTEKATTTASHDFSRVSDQGTSSSVRTSSQVANSQAQKTAQKSSSSSVIVQKNQADNAVVTVNSAADSNDTAASSTSAVADVPNTPAETAAVASTAPQSKPANTTQVTIQDGDTLSAIAAQYGVTVDAILDANQTDLSLLQIGTIIYVPEAGTTATSDVTNDNNSLTDTEQNDVVSLAQTMANEQVTGISAATFVSQVFGQAGITLPASTIALEGNCTISTGMSNIQPGELLFWGTQGASYNVAISLGGNLYVGVSLETGQVQLASFDATNGPSFIGSVNA</sequence>
<organism evidence="9 10">
    <name type="scientific">Weissella oryzae (strain DSM 25784 / JCM 18191 / LMG 30913 / SG25)</name>
    <dbReference type="NCBI Taxonomy" id="1329250"/>
    <lineage>
        <taxon>Bacteria</taxon>
        <taxon>Bacillati</taxon>
        <taxon>Bacillota</taxon>
        <taxon>Bacilli</taxon>
        <taxon>Lactobacillales</taxon>
        <taxon>Lactobacillaceae</taxon>
        <taxon>Weissella</taxon>
    </lineage>
</organism>
<feature type="compositionally biased region" description="Polar residues" evidence="7">
    <location>
        <begin position="137"/>
        <end position="147"/>
    </location>
</feature>
<proteinExistence type="inferred from homology"/>
<dbReference type="GO" id="GO:0006508">
    <property type="term" value="P:proteolysis"/>
    <property type="evidence" value="ECO:0007669"/>
    <property type="project" value="UniProtKB-KW"/>
</dbReference>
<comment type="similarity">
    <text evidence="1">Belongs to the peptidase C40 family.</text>
</comment>
<dbReference type="AlphaFoldDB" id="A0A069CS87"/>
<evidence type="ECO:0000256" key="7">
    <source>
        <dbReference type="SAM" id="MobiDB-lite"/>
    </source>
</evidence>
<keyword evidence="4" id="KW-0677">Repeat</keyword>
<gene>
    <name evidence="9" type="ORF">WOSG25_041250</name>
</gene>
<dbReference type="InterPro" id="IPR036779">
    <property type="entry name" value="LysM_dom_sf"/>
</dbReference>
<feature type="compositionally biased region" description="Low complexity" evidence="7">
    <location>
        <begin position="74"/>
        <end position="90"/>
    </location>
</feature>